<evidence type="ECO:0000313" key="2">
    <source>
        <dbReference type="Proteomes" id="UP001176471"/>
    </source>
</evidence>
<keyword evidence="2" id="KW-1185">Reference proteome</keyword>
<name>A0ABT8ZIA0_9SPHN</name>
<accession>A0ABT8ZIA0</accession>
<comment type="caution">
    <text evidence="1">The sequence shown here is derived from an EMBL/GenBank/DDBJ whole genome shotgun (WGS) entry which is preliminary data.</text>
</comment>
<proteinExistence type="predicted"/>
<sequence length="62" mass="6724">MSIFWCWADALRAAARIASPPRHVVHGWMSAVRLSPMPPGGRAQPIIEAAARGRGMALCWPS</sequence>
<dbReference type="Proteomes" id="UP001176471">
    <property type="component" value="Unassembled WGS sequence"/>
</dbReference>
<evidence type="ECO:0000313" key="1">
    <source>
        <dbReference type="EMBL" id="MDO7834267.1"/>
    </source>
</evidence>
<gene>
    <name evidence="1" type="ORF">Q4610_04340</name>
</gene>
<dbReference type="EMBL" id="JAUQOM010000001">
    <property type="protein sequence ID" value="MDO7834267.1"/>
    <property type="molecule type" value="Genomic_DNA"/>
</dbReference>
<reference evidence="1" key="1">
    <citation type="submission" date="2023-07" db="EMBL/GenBank/DDBJ databases">
        <title>Bacterial whole genome sequence for Sphingobium sp. HBC34.</title>
        <authorList>
            <person name="Le V."/>
            <person name="Ko S.-R."/>
            <person name="Ahn C.-Y."/>
            <person name="Oh H.-M."/>
        </authorList>
    </citation>
    <scope>NUCLEOTIDE SEQUENCE</scope>
    <source>
        <strain evidence="1">HBC34</strain>
    </source>
</reference>
<dbReference type="RefSeq" id="WP_304534761.1">
    <property type="nucleotide sequence ID" value="NZ_JAUQOM010000001.1"/>
</dbReference>
<protein>
    <submittedName>
        <fullName evidence="1">Uncharacterized protein</fullName>
    </submittedName>
</protein>
<organism evidence="1 2">
    <name type="scientific">Sphingobium cyanobacteriorum</name>
    <dbReference type="NCBI Taxonomy" id="3063954"/>
    <lineage>
        <taxon>Bacteria</taxon>
        <taxon>Pseudomonadati</taxon>
        <taxon>Pseudomonadota</taxon>
        <taxon>Alphaproteobacteria</taxon>
        <taxon>Sphingomonadales</taxon>
        <taxon>Sphingomonadaceae</taxon>
        <taxon>Sphingobium</taxon>
    </lineage>
</organism>